<protein>
    <recommendedName>
        <fullName evidence="9">YTH domain-containing protein</fullName>
    </recommendedName>
</protein>
<dbReference type="InterPro" id="IPR035979">
    <property type="entry name" value="RBD_domain_sf"/>
</dbReference>
<dbReference type="GO" id="GO:1990247">
    <property type="term" value="F:N6-methyladenosine-containing RNA reader activity"/>
    <property type="evidence" value="ECO:0007669"/>
    <property type="project" value="TreeGrafter"/>
</dbReference>
<feature type="domain" description="YTH" evidence="6">
    <location>
        <begin position="1032"/>
        <end position="1179"/>
    </location>
</feature>
<evidence type="ECO:0000259" key="5">
    <source>
        <dbReference type="PROSITE" id="PS50102"/>
    </source>
</evidence>
<dbReference type="EMBL" id="SEOQ01000305">
    <property type="protein sequence ID" value="TFY65816.1"/>
    <property type="molecule type" value="Genomic_DNA"/>
</dbReference>
<feature type="region of interest" description="Disordered" evidence="4">
    <location>
        <begin position="615"/>
        <end position="711"/>
    </location>
</feature>
<feature type="compositionally biased region" description="Polar residues" evidence="4">
    <location>
        <begin position="510"/>
        <end position="525"/>
    </location>
</feature>
<sequence length="1212" mass="132170">MSYNNPDDQDFQSSGINRSAGSQAFDKDVGSGNLDSGTNQSQGQYQSQGQWDGNQRQGRQNPTVVDQGYDKYEGSGDAQYARSGDAQYARSDDKYAQSGDQYTQPRSEDQYGRSQDLEGKRVRDAQSGEQRGQHDQGNQQKPTLTEKVKGTAEKLMGKSKGDSGTAQRGEQRQQTNNVARVPDDLALAILSSRSMEAHSTYPVLAPYLSKYPYSGGAVYQTYNDLLLAQRWSDLQVVELSLCGRCGFRGFRPESVAAACVVPCSLAEMLSMSWLQNAFDGFGNPPELYVAISSDDASTVYYKLNNLYRSVRLSRRDSVPAFDDLEPCPSPPFPDISPGLAERSAILKPPAPSVYMDGDAGGDKRALNMPDSHTSTPDTERISVRPSPPLVTGGSSPTYQHTPPFRHRASFVGPQYSMSHQQPPLNIMHSAPQFAYPPHLGIPGREASIPHMAYSSSPSMMPMLQPHAPLYQFQNQSPDGSITPQHSFATNLGPAPPLYALSDPSPPPVSPTQGHPGQAGTHPSTFSSPAPYSSMAYSSPHQYAYATPPSFAASPRVYPPQYASAPYPASYAPSGDQEGHGTWWYVPPPGHPNASSPYEGMQPSFHAPYNMGFRPVAHRHNEGYSSSRPSATPGPSSTSPRLPQPQPQTQPQAGLLGPGAVPGHRSPSSPGTSHNSPPPVEDSESAAPSATSDHARQLKRRPYHPNPPVQRSDWVMWAGNVPSDATHDELWRSTGGVSSIFLISRSNCAFVNFESQQHLEAATRHFNGQPLRPTDPRCPRLVCRIRRPTDDLRSGVGGQRGMGIHAKWVREQKQKAGKEPPNAGSPEEVAARIESLALSDDEGLRTGHEMASMSNSSGSFTSTNSAMLAQYFPQRYFILKSLTQVDLDISVQQGLWATQRHNEGILDQAYRTSQDVFLIFGVNKSGEFYGYARMTGPISRGEHSVDWPPITSPRSVHSQASAPDGAQGDHSASSSNVALGKRAQPPMFFDEGHMIDESPVPVSVARDRPPMVTQKHRSGQPFSAPPEPHQPHRKLTVNTPQIGYSLDRGIPPGLPRGFELDSKAPLQALKHKSEDVLGHTPTSDARKEHSAPVPVTSSLRPVQEVAESLQTPSPAPPPEQQQEGAVWGEAFPIQWIRTDRLPFNRTRRFRNPWNHGREVKVSRDGTELEPSVGKALLEEWNRPAPSPPTSPVGGSRPNPSHRGLRPSQQHPHS</sequence>
<dbReference type="Proteomes" id="UP000298327">
    <property type="component" value="Unassembled WGS sequence"/>
</dbReference>
<dbReference type="Pfam" id="PF25701">
    <property type="entry name" value="RRM_YTH1"/>
    <property type="match status" value="1"/>
</dbReference>
<dbReference type="InterPro" id="IPR000504">
    <property type="entry name" value="RRM_dom"/>
</dbReference>
<dbReference type="InterPro" id="IPR018593">
    <property type="entry name" value="tRNA-endonuc_su_Sen15"/>
</dbReference>
<dbReference type="GO" id="GO:0005654">
    <property type="term" value="C:nucleoplasm"/>
    <property type="evidence" value="ECO:0007669"/>
    <property type="project" value="TreeGrafter"/>
</dbReference>
<feature type="compositionally biased region" description="Polar residues" evidence="4">
    <location>
        <begin position="951"/>
        <end position="960"/>
    </location>
</feature>
<dbReference type="Gene3D" id="3.10.590.10">
    <property type="entry name" value="ph1033 like domains"/>
    <property type="match status" value="2"/>
</dbReference>
<feature type="domain" description="YTH" evidence="6">
    <location>
        <begin position="873"/>
        <end position="1022"/>
    </location>
</feature>
<feature type="region of interest" description="Disordered" evidence="4">
    <location>
        <begin position="356"/>
        <end position="400"/>
    </location>
</feature>
<dbReference type="GO" id="GO:0000381">
    <property type="term" value="P:regulation of alternative mRNA splicing, via spliceosome"/>
    <property type="evidence" value="ECO:0007669"/>
    <property type="project" value="TreeGrafter"/>
</dbReference>
<dbReference type="InterPro" id="IPR007275">
    <property type="entry name" value="YTH_domain"/>
</dbReference>
<keyword evidence="3" id="KW-0694">RNA-binding</keyword>
<gene>
    <name evidence="7" type="ORF">EVG20_g5272</name>
</gene>
<keyword evidence="8" id="KW-1185">Reference proteome</keyword>
<feature type="compositionally biased region" description="Low complexity" evidence="4">
    <location>
        <begin position="624"/>
        <end position="640"/>
    </location>
</feature>
<dbReference type="SUPFAM" id="SSF54928">
    <property type="entry name" value="RNA-binding domain, RBD"/>
    <property type="match status" value="1"/>
</dbReference>
<feature type="region of interest" description="Disordered" evidence="4">
    <location>
        <begin position="1161"/>
        <end position="1212"/>
    </location>
</feature>
<dbReference type="AlphaFoldDB" id="A0A4Y9YTD6"/>
<feature type="compositionally biased region" description="Polar residues" evidence="4">
    <location>
        <begin position="51"/>
        <end position="64"/>
    </location>
</feature>
<feature type="region of interest" description="Disordered" evidence="4">
    <location>
        <begin position="470"/>
        <end position="526"/>
    </location>
</feature>
<dbReference type="InterPro" id="IPR057720">
    <property type="entry name" value="RRM_YTH1"/>
</dbReference>
<feature type="compositionally biased region" description="Polar residues" evidence="4">
    <location>
        <begin position="1"/>
        <end position="22"/>
    </location>
</feature>
<dbReference type="GO" id="GO:0000398">
    <property type="term" value="P:mRNA splicing, via spliceosome"/>
    <property type="evidence" value="ECO:0007669"/>
    <property type="project" value="TreeGrafter"/>
</dbReference>
<dbReference type="CDD" id="cd21134">
    <property type="entry name" value="YTH"/>
    <property type="match status" value="1"/>
</dbReference>
<proteinExistence type="inferred from homology"/>
<feature type="compositionally biased region" description="Polar residues" evidence="4">
    <location>
        <begin position="665"/>
        <end position="674"/>
    </location>
</feature>
<evidence type="ECO:0000256" key="2">
    <source>
        <dbReference type="ARBA" id="ARBA00022694"/>
    </source>
</evidence>
<dbReference type="STRING" id="205917.A0A4Y9YTD6"/>
<dbReference type="PROSITE" id="PS50102">
    <property type="entry name" value="RRM"/>
    <property type="match status" value="1"/>
</dbReference>
<evidence type="ECO:0000256" key="4">
    <source>
        <dbReference type="SAM" id="MobiDB-lite"/>
    </source>
</evidence>
<feature type="compositionally biased region" description="Low complexity" evidence="4">
    <location>
        <begin position="648"/>
        <end position="658"/>
    </location>
</feature>
<dbReference type="InterPro" id="IPR036167">
    <property type="entry name" value="tRNA_intron_Endo_cat-like_sf"/>
</dbReference>
<keyword evidence="2" id="KW-0819">tRNA processing</keyword>
<evidence type="ECO:0000259" key="6">
    <source>
        <dbReference type="PROSITE" id="PS50882"/>
    </source>
</evidence>
<dbReference type="InterPro" id="IPR012677">
    <property type="entry name" value="Nucleotide-bd_a/b_plait_sf"/>
</dbReference>
<evidence type="ECO:0000256" key="1">
    <source>
        <dbReference type="ARBA" id="ARBA00006091"/>
    </source>
</evidence>
<feature type="compositionally biased region" description="Polar residues" evidence="4">
    <location>
        <begin position="162"/>
        <end position="178"/>
    </location>
</feature>
<feature type="region of interest" description="Disordered" evidence="4">
    <location>
        <begin position="1009"/>
        <end position="1041"/>
    </location>
</feature>
<feature type="compositionally biased region" description="Basic and acidic residues" evidence="4">
    <location>
        <begin position="106"/>
        <end position="134"/>
    </location>
</feature>
<dbReference type="Gene3D" id="3.30.70.330">
    <property type="match status" value="1"/>
</dbReference>
<reference evidence="7 8" key="1">
    <citation type="submission" date="2019-02" db="EMBL/GenBank/DDBJ databases">
        <title>Genome sequencing of the rare red list fungi Dentipellis fragilis.</title>
        <authorList>
            <person name="Buettner E."/>
            <person name="Kellner H."/>
        </authorList>
    </citation>
    <scope>NUCLEOTIDE SEQUENCE [LARGE SCALE GENOMIC DNA]</scope>
    <source>
        <strain evidence="7 8">DSM 105465</strain>
    </source>
</reference>
<organism evidence="7 8">
    <name type="scientific">Dentipellis fragilis</name>
    <dbReference type="NCBI Taxonomy" id="205917"/>
    <lineage>
        <taxon>Eukaryota</taxon>
        <taxon>Fungi</taxon>
        <taxon>Dikarya</taxon>
        <taxon>Basidiomycota</taxon>
        <taxon>Agaricomycotina</taxon>
        <taxon>Agaricomycetes</taxon>
        <taxon>Russulales</taxon>
        <taxon>Hericiaceae</taxon>
        <taxon>Dentipellis</taxon>
    </lineage>
</organism>
<evidence type="ECO:0000313" key="8">
    <source>
        <dbReference type="Proteomes" id="UP000298327"/>
    </source>
</evidence>
<dbReference type="PANTHER" id="PTHR12357:SF3">
    <property type="entry name" value="YTH DOMAIN-CONTAINING PROTEIN 1"/>
    <property type="match status" value="1"/>
</dbReference>
<feature type="region of interest" description="Disordered" evidence="4">
    <location>
        <begin position="941"/>
        <end position="974"/>
    </location>
</feature>
<dbReference type="PANTHER" id="PTHR12357">
    <property type="entry name" value="YTH YT521-B HOMOLOGY DOMAIN-CONTAINING"/>
    <property type="match status" value="1"/>
</dbReference>
<name>A0A4Y9YTD6_9AGAM</name>
<feature type="region of interest" description="Disordered" evidence="4">
    <location>
        <begin position="1071"/>
        <end position="1123"/>
    </location>
</feature>
<accession>A0A4Y9YTD6</accession>
<feature type="domain" description="RRM" evidence="5">
    <location>
        <begin position="713"/>
        <end position="776"/>
    </location>
</feature>
<feature type="region of interest" description="Disordered" evidence="4">
    <location>
        <begin position="1"/>
        <end position="179"/>
    </location>
</feature>
<dbReference type="Gene3D" id="3.40.1350.10">
    <property type="match status" value="1"/>
</dbReference>
<dbReference type="InterPro" id="IPR011856">
    <property type="entry name" value="tRNA_endonuc-like_dom_sf"/>
</dbReference>
<evidence type="ECO:0000256" key="3">
    <source>
        <dbReference type="PROSITE-ProRule" id="PRU00176"/>
    </source>
</evidence>
<dbReference type="GO" id="GO:0003729">
    <property type="term" value="F:mRNA binding"/>
    <property type="evidence" value="ECO:0007669"/>
    <property type="project" value="TreeGrafter"/>
</dbReference>
<feature type="compositionally biased region" description="Polar residues" evidence="4">
    <location>
        <begin position="471"/>
        <end position="489"/>
    </location>
</feature>
<dbReference type="Pfam" id="PF04146">
    <property type="entry name" value="YTH"/>
    <property type="match status" value="1"/>
</dbReference>
<feature type="compositionally biased region" description="Basic and acidic residues" evidence="4">
    <location>
        <begin position="144"/>
        <end position="161"/>
    </location>
</feature>
<dbReference type="PROSITE" id="PS50882">
    <property type="entry name" value="YTH"/>
    <property type="match status" value="2"/>
</dbReference>
<evidence type="ECO:0000313" key="7">
    <source>
        <dbReference type="EMBL" id="TFY65816.1"/>
    </source>
</evidence>
<dbReference type="InterPro" id="IPR045168">
    <property type="entry name" value="YTH_prot"/>
</dbReference>
<evidence type="ECO:0008006" key="9">
    <source>
        <dbReference type="Google" id="ProtNLM"/>
    </source>
</evidence>
<dbReference type="Pfam" id="PF09631">
    <property type="entry name" value="Sen15"/>
    <property type="match status" value="1"/>
</dbReference>
<comment type="caution">
    <text evidence="7">The sequence shown here is derived from an EMBL/GenBank/DDBJ whole genome shotgun (WGS) entry which is preliminary data.</text>
</comment>
<dbReference type="CDD" id="cd00590">
    <property type="entry name" value="RRM_SF"/>
    <property type="match status" value="1"/>
</dbReference>
<dbReference type="GO" id="GO:0006388">
    <property type="term" value="P:tRNA splicing, via endonucleolytic cleavage and ligation"/>
    <property type="evidence" value="ECO:0007669"/>
    <property type="project" value="InterPro"/>
</dbReference>
<comment type="similarity">
    <text evidence="1">Belongs to the SEN15 family.</text>
</comment>
<dbReference type="OrthoDB" id="6103986at2759"/>
<feature type="compositionally biased region" description="Low complexity" evidence="4">
    <location>
        <begin position="36"/>
        <end position="50"/>
    </location>
</feature>
<dbReference type="SUPFAM" id="SSF53032">
    <property type="entry name" value="tRNA-intron endonuclease catalytic domain-like"/>
    <property type="match status" value="1"/>
</dbReference>